<sequence>MAKFDLYKDGKVDQAGVESPIEITGLKPATQYDNYAVAYAGQSAKTELSFKTQAEPTTTTTTTPKPTTTTTTAKPTTTTTTTTVAPTTTTTTTSKPTTTTTTTVAPTTTTTTEAPKA</sequence>
<dbReference type="Proteomes" id="UP000004528">
    <property type="component" value="Unassembled WGS sequence"/>
</dbReference>
<organism evidence="2 3">
    <name type="scientific">Weissella paramesenteroides ATCC 33313</name>
    <dbReference type="NCBI Taxonomy" id="585506"/>
    <lineage>
        <taxon>Bacteria</taxon>
        <taxon>Bacillati</taxon>
        <taxon>Bacillota</taxon>
        <taxon>Bacilli</taxon>
        <taxon>Lactobacillales</taxon>
        <taxon>Lactobacillaceae</taxon>
        <taxon>Weissella</taxon>
    </lineage>
</organism>
<keyword evidence="3" id="KW-1185">Reference proteome</keyword>
<dbReference type="STRING" id="585506.HMPREF0877_0173"/>
<gene>
    <name evidence="2" type="ORF">HMPREF0877_0173</name>
</gene>
<accession>C5R878</accession>
<dbReference type="HOGENOM" id="CLU_2083908_0_0_9"/>
<evidence type="ECO:0000313" key="3">
    <source>
        <dbReference type="Proteomes" id="UP000004528"/>
    </source>
</evidence>
<protein>
    <submittedName>
        <fullName evidence="2">Uncharacterized protein</fullName>
    </submittedName>
</protein>
<proteinExistence type="predicted"/>
<name>C5R878_WEIPA</name>
<evidence type="ECO:0000313" key="2">
    <source>
        <dbReference type="EMBL" id="EER75662.1"/>
    </source>
</evidence>
<reference evidence="2 3" key="1">
    <citation type="submission" date="2009-04" db="EMBL/GenBank/DDBJ databases">
        <authorList>
            <person name="Qin X."/>
            <person name="Bachman B."/>
            <person name="Battles P."/>
            <person name="Bell A."/>
            <person name="Bess C."/>
            <person name="Bickham C."/>
            <person name="Chaboub L."/>
            <person name="Chen D."/>
            <person name="Coyle M."/>
            <person name="Deiros D.R."/>
            <person name="Dinh H."/>
            <person name="Forbes L."/>
            <person name="Fowler G."/>
            <person name="Francisco L."/>
            <person name="Fu Q."/>
            <person name="Gubbala S."/>
            <person name="Hale W."/>
            <person name="Han Y."/>
            <person name="Hemphill L."/>
            <person name="Highlander S.K."/>
            <person name="Hirani K."/>
            <person name="Hogues M."/>
            <person name="Jackson L."/>
            <person name="Jakkamsetti A."/>
            <person name="Javaid M."/>
            <person name="Jiang H."/>
            <person name="Korchina V."/>
            <person name="Kovar C."/>
            <person name="Lara F."/>
            <person name="Lee S."/>
            <person name="Mata R."/>
            <person name="Mathew T."/>
            <person name="Moen C."/>
            <person name="Morales K."/>
            <person name="Munidasa M."/>
            <person name="Nazareth L."/>
            <person name="Ngo R."/>
            <person name="Nguyen L."/>
            <person name="Okwuonu G."/>
            <person name="Ongeri F."/>
            <person name="Patil S."/>
            <person name="Petrosino J."/>
            <person name="Pham C."/>
            <person name="Pham P."/>
            <person name="Pu L.-L."/>
            <person name="Puazo M."/>
            <person name="Raj R."/>
            <person name="Reid J."/>
            <person name="Rouhana J."/>
            <person name="Saada N."/>
            <person name="Shang Y."/>
            <person name="Simmons D."/>
            <person name="Thornton R."/>
            <person name="Warren J."/>
            <person name="Weissenberger G."/>
            <person name="Zhang J."/>
            <person name="Zhang L."/>
            <person name="Zhou C."/>
            <person name="Zhu D."/>
            <person name="Muzny D."/>
            <person name="Worley K."/>
            <person name="Gibbs R."/>
        </authorList>
    </citation>
    <scope>NUCLEOTIDE SEQUENCE [LARGE SCALE GENOMIC DNA]</scope>
    <source>
        <strain evidence="2 3">ATCC 33313</strain>
    </source>
</reference>
<dbReference type="EMBL" id="ACKU01000004">
    <property type="protein sequence ID" value="EER75662.1"/>
    <property type="molecule type" value="Genomic_DNA"/>
</dbReference>
<comment type="caution">
    <text evidence="2">The sequence shown here is derived from an EMBL/GenBank/DDBJ whole genome shotgun (WGS) entry which is preliminary data.</text>
</comment>
<feature type="compositionally biased region" description="Low complexity" evidence="1">
    <location>
        <begin position="56"/>
        <end position="117"/>
    </location>
</feature>
<dbReference type="RefSeq" id="WP_002829101.1">
    <property type="nucleotide sequence ID" value="NZ_GG697136.1"/>
</dbReference>
<feature type="region of interest" description="Disordered" evidence="1">
    <location>
        <begin position="47"/>
        <end position="117"/>
    </location>
</feature>
<evidence type="ECO:0000256" key="1">
    <source>
        <dbReference type="SAM" id="MobiDB-lite"/>
    </source>
</evidence>
<dbReference type="AlphaFoldDB" id="C5R878"/>
<dbReference type="OrthoDB" id="12441at81850"/>